<dbReference type="GO" id="GO:0000731">
    <property type="term" value="P:DNA synthesis involved in DNA repair"/>
    <property type="evidence" value="ECO:0007669"/>
    <property type="project" value="TreeGrafter"/>
</dbReference>
<accession>A0A378U7M3</accession>
<keyword evidence="1" id="KW-0227">DNA damage</keyword>
<sequence length="409" mass="44284">MTFPRPSLSPPTNNLDLMLQTIAIRGYRSLREVILPLAELTVVTGANGTGKSSIYRALRLLADCGRGQVIGSLAREGGLQSVLWAGPEQPSEHTQGTTRTRPVSLELGFSADDFGYLVDLGLPQMAGSGGEPSAFALDPEIKREVVFAGPVLRPASALVRRTREYAEVAAQSGRGFDELTRSLPSYRSVLAEYAHPEALPELSAVSERLRDWRFYDGFRVDAAAPARQPHVGTRTPVLADDGSDLAAAVQTIVETTFDDLARAVADAFDGATISVAVNDGLFDLQLRQRGMLRPLRAAELSDGTLRFLLWATALASPRPPSLMVLNEPETSLHPDLVRPLASLIRAAAGRSQVLVVTHSRALLDFLDTTPAADEQHGTAIEVALYKQWGETKVDGFGMLNTPSWHWGKR</sequence>
<dbReference type="Pfam" id="PF13304">
    <property type="entry name" value="AAA_21"/>
    <property type="match status" value="1"/>
</dbReference>
<dbReference type="GO" id="GO:0016887">
    <property type="term" value="F:ATP hydrolysis activity"/>
    <property type="evidence" value="ECO:0007669"/>
    <property type="project" value="InterPro"/>
</dbReference>
<dbReference type="AlphaFoldDB" id="A0A378U7M3"/>
<dbReference type="Gene3D" id="3.40.50.300">
    <property type="entry name" value="P-loop containing nucleotide triphosphate hydrolases"/>
    <property type="match status" value="2"/>
</dbReference>
<protein>
    <submittedName>
        <fullName evidence="3">Na+/H+ antiporter</fullName>
    </submittedName>
</protein>
<evidence type="ECO:0000313" key="3">
    <source>
        <dbReference type="EMBL" id="STZ73210.1"/>
    </source>
</evidence>
<dbReference type="EMBL" id="UGQY01000001">
    <property type="protein sequence ID" value="STZ73210.1"/>
    <property type="molecule type" value="Genomic_DNA"/>
</dbReference>
<dbReference type="GO" id="GO:0009432">
    <property type="term" value="P:SOS response"/>
    <property type="evidence" value="ECO:0007669"/>
    <property type="project" value="UniProtKB-KW"/>
</dbReference>
<dbReference type="SUPFAM" id="SSF52540">
    <property type="entry name" value="P-loop containing nucleoside triphosphate hydrolases"/>
    <property type="match status" value="1"/>
</dbReference>
<dbReference type="GO" id="GO:0005524">
    <property type="term" value="F:ATP binding"/>
    <property type="evidence" value="ECO:0007669"/>
    <property type="project" value="InterPro"/>
</dbReference>
<dbReference type="PANTHER" id="PTHR32182">
    <property type="entry name" value="DNA REPLICATION AND REPAIR PROTEIN RECF"/>
    <property type="match status" value="1"/>
</dbReference>
<proteinExistence type="predicted"/>
<evidence type="ECO:0000259" key="2">
    <source>
        <dbReference type="Pfam" id="PF13304"/>
    </source>
</evidence>
<evidence type="ECO:0000313" key="4">
    <source>
        <dbReference type="Proteomes" id="UP000255389"/>
    </source>
</evidence>
<evidence type="ECO:0000256" key="1">
    <source>
        <dbReference type="ARBA" id="ARBA00023236"/>
    </source>
</evidence>
<dbReference type="InterPro" id="IPR003959">
    <property type="entry name" value="ATPase_AAA_core"/>
</dbReference>
<dbReference type="PIRSF" id="PIRSF029347">
    <property type="entry name" value="RecF"/>
    <property type="match status" value="1"/>
</dbReference>
<dbReference type="PANTHER" id="PTHR32182:SF25">
    <property type="entry name" value="SLR1056 PROTEIN"/>
    <property type="match status" value="1"/>
</dbReference>
<feature type="domain" description="ATPase AAA-type core" evidence="2">
    <location>
        <begin position="40"/>
        <end position="364"/>
    </location>
</feature>
<organism evidence="3 4">
    <name type="scientific">Mycolicibacterium fortuitum</name>
    <name type="common">Mycobacterium fortuitum</name>
    <dbReference type="NCBI Taxonomy" id="1766"/>
    <lineage>
        <taxon>Bacteria</taxon>
        <taxon>Bacillati</taxon>
        <taxon>Actinomycetota</taxon>
        <taxon>Actinomycetes</taxon>
        <taxon>Mycobacteriales</taxon>
        <taxon>Mycobacteriaceae</taxon>
        <taxon>Mycolicibacterium</taxon>
    </lineage>
</organism>
<reference evidence="3 4" key="1">
    <citation type="submission" date="2018-06" db="EMBL/GenBank/DDBJ databases">
        <authorList>
            <consortium name="Pathogen Informatics"/>
            <person name="Doyle S."/>
        </authorList>
    </citation>
    <scope>NUCLEOTIDE SEQUENCE [LARGE SCALE GENOMIC DNA]</scope>
    <source>
        <strain evidence="3 4">NCTC1542</strain>
    </source>
</reference>
<dbReference type="FunFam" id="3.40.50.300:FF:002708">
    <property type="entry name" value="FeS assembly ATPase SufC"/>
    <property type="match status" value="1"/>
</dbReference>
<dbReference type="InterPro" id="IPR027417">
    <property type="entry name" value="P-loop_NTPase"/>
</dbReference>
<name>A0A378U7M3_MYCFO</name>
<dbReference type="GO" id="GO:0006302">
    <property type="term" value="P:double-strand break repair"/>
    <property type="evidence" value="ECO:0007669"/>
    <property type="project" value="TreeGrafter"/>
</dbReference>
<keyword evidence="1" id="KW-0742">SOS response</keyword>
<gene>
    <name evidence="3" type="ORF">NCTC1542_00751</name>
</gene>
<dbReference type="InterPro" id="IPR014555">
    <property type="entry name" value="RecF-like"/>
</dbReference>
<dbReference type="Proteomes" id="UP000255389">
    <property type="component" value="Unassembled WGS sequence"/>
</dbReference>